<dbReference type="SUPFAM" id="SSF51161">
    <property type="entry name" value="Trimeric LpxA-like enzymes"/>
    <property type="match status" value="1"/>
</dbReference>
<evidence type="ECO:0000256" key="4">
    <source>
        <dbReference type="ARBA" id="ARBA00013266"/>
    </source>
</evidence>
<gene>
    <name evidence="14" type="ORF">C8D84_12215</name>
</gene>
<dbReference type="InterPro" id="IPR011004">
    <property type="entry name" value="Trimer_LpxA-like_sf"/>
</dbReference>
<dbReference type="InterPro" id="IPR042122">
    <property type="entry name" value="Ser_AcTrfase_N_sf"/>
</dbReference>
<comment type="caution">
    <text evidence="14">The sequence shown here is derived from an EMBL/GenBank/DDBJ whole genome shotgun (WGS) entry which is preliminary data.</text>
</comment>
<comment type="subcellular location">
    <subcellularLocation>
        <location evidence="1">Cytoplasm</location>
    </subcellularLocation>
</comment>
<evidence type="ECO:0000259" key="13">
    <source>
        <dbReference type="Pfam" id="PF06426"/>
    </source>
</evidence>
<reference evidence="14 15" key="1">
    <citation type="submission" date="2018-05" db="EMBL/GenBank/DDBJ databases">
        <title>Genomic Encyclopedia of Type Strains, Phase IV (KMG-IV): sequencing the most valuable type-strain genomes for metagenomic binning, comparative biology and taxonomic classification.</title>
        <authorList>
            <person name="Goeker M."/>
        </authorList>
    </citation>
    <scope>NUCLEOTIDE SEQUENCE [LARGE SCALE GENOMIC DNA]</scope>
    <source>
        <strain evidence="14 15">DSM 7229</strain>
    </source>
</reference>
<dbReference type="GO" id="GO:0005737">
    <property type="term" value="C:cytoplasm"/>
    <property type="evidence" value="ECO:0007669"/>
    <property type="project" value="UniProtKB-SubCell"/>
</dbReference>
<dbReference type="EMBL" id="QGGM01000022">
    <property type="protein sequence ID" value="PWK05345.1"/>
    <property type="molecule type" value="Genomic_DNA"/>
</dbReference>
<evidence type="ECO:0000256" key="1">
    <source>
        <dbReference type="ARBA" id="ARBA00004496"/>
    </source>
</evidence>
<dbReference type="FunFam" id="1.10.3130.10:FF:000003">
    <property type="entry name" value="Serine acetyltransferase"/>
    <property type="match status" value="1"/>
</dbReference>
<dbReference type="InterPro" id="IPR001451">
    <property type="entry name" value="Hexapep"/>
</dbReference>
<organism evidence="14 15">
    <name type="scientific">Psychrobacter immobilis</name>
    <dbReference type="NCBI Taxonomy" id="498"/>
    <lineage>
        <taxon>Bacteria</taxon>
        <taxon>Pseudomonadati</taxon>
        <taxon>Pseudomonadota</taxon>
        <taxon>Gammaproteobacteria</taxon>
        <taxon>Moraxellales</taxon>
        <taxon>Moraxellaceae</taxon>
        <taxon>Psychrobacter</taxon>
    </lineage>
</organism>
<dbReference type="InterPro" id="IPR005881">
    <property type="entry name" value="Ser_O-AcTrfase"/>
</dbReference>
<comment type="pathway">
    <text evidence="2">Amino-acid biosynthesis; L-cysteine biosynthesis; L-cysteine from L-serine: step 1/2.</text>
</comment>
<dbReference type="Proteomes" id="UP000245655">
    <property type="component" value="Unassembled WGS sequence"/>
</dbReference>
<evidence type="ECO:0000256" key="9">
    <source>
        <dbReference type="ARBA" id="ARBA00022737"/>
    </source>
</evidence>
<keyword evidence="6" id="KW-0963">Cytoplasm</keyword>
<dbReference type="NCBIfam" id="TIGR01172">
    <property type="entry name" value="cysE"/>
    <property type="match status" value="1"/>
</dbReference>
<dbReference type="PANTHER" id="PTHR42811">
    <property type="entry name" value="SERINE ACETYLTRANSFERASE"/>
    <property type="match status" value="1"/>
</dbReference>
<dbReference type="GO" id="GO:0006535">
    <property type="term" value="P:cysteine biosynthetic process from serine"/>
    <property type="evidence" value="ECO:0007669"/>
    <property type="project" value="InterPro"/>
</dbReference>
<dbReference type="Gene3D" id="1.10.3130.10">
    <property type="entry name" value="serine acetyltransferase, domain 1"/>
    <property type="match status" value="1"/>
</dbReference>
<dbReference type="GO" id="GO:0009001">
    <property type="term" value="F:serine O-acetyltransferase activity"/>
    <property type="evidence" value="ECO:0007669"/>
    <property type="project" value="UniProtKB-EC"/>
</dbReference>
<comment type="catalytic activity">
    <reaction evidence="12">
        <text>L-serine + acetyl-CoA = O-acetyl-L-serine + CoA</text>
        <dbReference type="Rhea" id="RHEA:24560"/>
        <dbReference type="ChEBI" id="CHEBI:33384"/>
        <dbReference type="ChEBI" id="CHEBI:57287"/>
        <dbReference type="ChEBI" id="CHEBI:57288"/>
        <dbReference type="ChEBI" id="CHEBI:58340"/>
        <dbReference type="EC" id="2.3.1.30"/>
    </reaction>
</comment>
<keyword evidence="11" id="KW-0012">Acyltransferase</keyword>
<feature type="domain" description="Serine acetyltransferase N-terminal" evidence="13">
    <location>
        <begin position="7"/>
        <end position="48"/>
    </location>
</feature>
<evidence type="ECO:0000256" key="11">
    <source>
        <dbReference type="ARBA" id="ARBA00023315"/>
    </source>
</evidence>
<dbReference type="NCBIfam" id="NF041874">
    <property type="entry name" value="EPS_EpsC"/>
    <property type="match status" value="1"/>
</dbReference>
<dbReference type="CDD" id="cd03354">
    <property type="entry name" value="LbH_SAT"/>
    <property type="match status" value="1"/>
</dbReference>
<evidence type="ECO:0000256" key="7">
    <source>
        <dbReference type="ARBA" id="ARBA00022605"/>
    </source>
</evidence>
<dbReference type="InterPro" id="IPR053376">
    <property type="entry name" value="Serine_acetyltransferase"/>
</dbReference>
<evidence type="ECO:0000256" key="8">
    <source>
        <dbReference type="ARBA" id="ARBA00022679"/>
    </source>
</evidence>
<evidence type="ECO:0000313" key="14">
    <source>
        <dbReference type="EMBL" id="PWK05345.1"/>
    </source>
</evidence>
<keyword evidence="8 14" id="KW-0808">Transferase</keyword>
<dbReference type="AlphaFoldDB" id="A0A2V1ZFH9"/>
<protein>
    <recommendedName>
        <fullName evidence="5">Serine acetyltransferase</fullName>
        <ecNumber evidence="4">2.3.1.30</ecNumber>
    </recommendedName>
</protein>
<accession>A0A2V1ZFH9</accession>
<evidence type="ECO:0000256" key="2">
    <source>
        <dbReference type="ARBA" id="ARBA00004876"/>
    </source>
</evidence>
<dbReference type="FunFam" id="2.160.10.10:FF:000007">
    <property type="entry name" value="Serine acetyltransferase"/>
    <property type="match status" value="1"/>
</dbReference>
<dbReference type="Pfam" id="PF06426">
    <property type="entry name" value="SATase_N"/>
    <property type="match status" value="1"/>
</dbReference>
<evidence type="ECO:0000256" key="6">
    <source>
        <dbReference type="ARBA" id="ARBA00022490"/>
    </source>
</evidence>
<dbReference type="RefSeq" id="WP_109592705.1">
    <property type="nucleotide sequence ID" value="NZ_CAJGZY010000026.1"/>
</dbReference>
<keyword evidence="9" id="KW-0677">Repeat</keyword>
<dbReference type="Pfam" id="PF00132">
    <property type="entry name" value="Hexapep"/>
    <property type="match status" value="1"/>
</dbReference>
<evidence type="ECO:0000256" key="12">
    <source>
        <dbReference type="ARBA" id="ARBA00049486"/>
    </source>
</evidence>
<evidence type="ECO:0000313" key="15">
    <source>
        <dbReference type="Proteomes" id="UP000245655"/>
    </source>
</evidence>
<evidence type="ECO:0000256" key="3">
    <source>
        <dbReference type="ARBA" id="ARBA00007274"/>
    </source>
</evidence>
<proteinExistence type="inferred from homology"/>
<keyword evidence="10" id="KW-0198">Cysteine biosynthesis</keyword>
<sequence length="308" mass="33317">MSLPTALFKSLSRIKKDLTEDIDAVFNRDPAARNSLEVILTYPGIHALVLHRGAHYLWQNEQKLAARVISYGSRIITGIEIHPAAKIGRRFFIDHGMGIVIGETAEIGNDVTLYHGVTLGGVSWNNGKRHPTLEDGVIVGAGAKVLGPFTVGKGAKIGSNAVVVKAVPAGATMVGSAARMISDHHDEKGNPIVKKVDDAKQQEKVAQAASTDNGIDKKAVDEKATNRSARETAFQAYGIDPSSQDPVAEAFAKMLEHIQQSENRLDQLQAAMCKIDPDFCKKEYDKLCLEDIDVIGRADIDEIGAEQK</sequence>
<dbReference type="EC" id="2.3.1.30" evidence="4"/>
<dbReference type="InterPro" id="IPR010493">
    <property type="entry name" value="Ser_AcTrfase_N"/>
</dbReference>
<keyword evidence="7" id="KW-0028">Amino-acid biosynthesis</keyword>
<name>A0A2V1ZFH9_PSYIM</name>
<dbReference type="InterPro" id="IPR045304">
    <property type="entry name" value="LbH_SAT"/>
</dbReference>
<evidence type="ECO:0000256" key="10">
    <source>
        <dbReference type="ARBA" id="ARBA00023192"/>
    </source>
</evidence>
<keyword evidence="15" id="KW-1185">Reference proteome</keyword>
<evidence type="ECO:0000256" key="5">
    <source>
        <dbReference type="ARBA" id="ARBA00018522"/>
    </source>
</evidence>
<comment type="similarity">
    <text evidence="3">Belongs to the transferase hexapeptide repeat family.</text>
</comment>
<dbReference type="Gene3D" id="2.160.10.10">
    <property type="entry name" value="Hexapeptide repeat proteins"/>
    <property type="match status" value="1"/>
</dbReference>
<dbReference type="UniPathway" id="UPA00136">
    <property type="reaction ID" value="UER00199"/>
</dbReference>